<evidence type="ECO:0000256" key="5">
    <source>
        <dbReference type="SAM" id="MobiDB-lite"/>
    </source>
</evidence>
<organism evidence="7 8">
    <name type="scientific">Kwoniella dendrophila CBS 6074</name>
    <dbReference type="NCBI Taxonomy" id="1295534"/>
    <lineage>
        <taxon>Eukaryota</taxon>
        <taxon>Fungi</taxon>
        <taxon>Dikarya</taxon>
        <taxon>Basidiomycota</taxon>
        <taxon>Agaricomycotina</taxon>
        <taxon>Tremellomycetes</taxon>
        <taxon>Tremellales</taxon>
        <taxon>Cryptococcaceae</taxon>
        <taxon>Kwoniella</taxon>
    </lineage>
</organism>
<feature type="compositionally biased region" description="Low complexity" evidence="5">
    <location>
        <begin position="51"/>
        <end position="66"/>
    </location>
</feature>
<dbReference type="GeneID" id="91093506"/>
<dbReference type="Proteomes" id="UP001355207">
    <property type="component" value="Chromosome 3"/>
</dbReference>
<feature type="compositionally biased region" description="Low complexity" evidence="5">
    <location>
        <begin position="32"/>
        <end position="43"/>
    </location>
</feature>
<feature type="compositionally biased region" description="Low complexity" evidence="5">
    <location>
        <begin position="12"/>
        <end position="23"/>
    </location>
</feature>
<dbReference type="PANTHER" id="PTHR11224">
    <property type="entry name" value="MAKORIN-RELATED"/>
    <property type="match status" value="1"/>
</dbReference>
<reference evidence="7 8" key="1">
    <citation type="submission" date="2024-01" db="EMBL/GenBank/DDBJ databases">
        <title>Comparative genomics of Cryptococcus and Kwoniella reveals pathogenesis evolution and contrasting modes of karyotype evolution via chromosome fusion or intercentromeric recombination.</title>
        <authorList>
            <person name="Coelho M.A."/>
            <person name="David-Palma M."/>
            <person name="Shea T."/>
            <person name="Bowers K."/>
            <person name="McGinley-Smith S."/>
            <person name="Mohammad A.W."/>
            <person name="Gnirke A."/>
            <person name="Yurkov A.M."/>
            <person name="Nowrousian M."/>
            <person name="Sun S."/>
            <person name="Cuomo C.A."/>
            <person name="Heitman J."/>
        </authorList>
    </citation>
    <scope>NUCLEOTIDE SEQUENCE [LARGE SCALE GENOMIC DNA]</scope>
    <source>
        <strain evidence="7 8">CBS 6074</strain>
    </source>
</reference>
<feature type="compositionally biased region" description="Polar residues" evidence="5">
    <location>
        <begin position="588"/>
        <end position="634"/>
    </location>
</feature>
<keyword evidence="3 4" id="KW-0862">Zinc</keyword>
<feature type="region of interest" description="Disordered" evidence="5">
    <location>
        <begin position="1"/>
        <end position="162"/>
    </location>
</feature>
<feature type="compositionally biased region" description="Polar residues" evidence="5">
    <location>
        <begin position="677"/>
        <end position="695"/>
    </location>
</feature>
<feature type="domain" description="C3H1-type" evidence="6">
    <location>
        <begin position="163"/>
        <end position="190"/>
    </location>
</feature>
<dbReference type="InterPro" id="IPR045072">
    <property type="entry name" value="MKRN-like"/>
</dbReference>
<feature type="compositionally biased region" description="Polar residues" evidence="5">
    <location>
        <begin position="143"/>
        <end position="152"/>
    </location>
</feature>
<feature type="compositionally biased region" description="Low complexity" evidence="5">
    <location>
        <begin position="346"/>
        <end position="358"/>
    </location>
</feature>
<dbReference type="InterPro" id="IPR000571">
    <property type="entry name" value="Znf_CCCH"/>
</dbReference>
<feature type="zinc finger region" description="C3H1-type" evidence="4">
    <location>
        <begin position="163"/>
        <end position="190"/>
    </location>
</feature>
<dbReference type="Pfam" id="PF14608">
    <property type="entry name" value="zf-CCCH_2"/>
    <property type="match status" value="2"/>
</dbReference>
<feature type="compositionally biased region" description="Low complexity" evidence="5">
    <location>
        <begin position="393"/>
        <end position="404"/>
    </location>
</feature>
<keyword evidence="8" id="KW-1185">Reference proteome</keyword>
<evidence type="ECO:0000256" key="1">
    <source>
        <dbReference type="ARBA" id="ARBA00022723"/>
    </source>
</evidence>
<dbReference type="PROSITE" id="PS50103">
    <property type="entry name" value="ZF_C3H1"/>
    <property type="match status" value="2"/>
</dbReference>
<dbReference type="InterPro" id="IPR036855">
    <property type="entry name" value="Znf_CCCH_sf"/>
</dbReference>
<evidence type="ECO:0000259" key="6">
    <source>
        <dbReference type="PROSITE" id="PS50103"/>
    </source>
</evidence>
<dbReference type="SMART" id="SM00356">
    <property type="entry name" value="ZnF_C3H1"/>
    <property type="match status" value="2"/>
</dbReference>
<dbReference type="RefSeq" id="XP_066074698.1">
    <property type="nucleotide sequence ID" value="XM_066218601.1"/>
</dbReference>
<dbReference type="GO" id="GO:0008270">
    <property type="term" value="F:zinc ion binding"/>
    <property type="evidence" value="ECO:0007669"/>
    <property type="project" value="UniProtKB-KW"/>
</dbReference>
<feature type="compositionally biased region" description="Low complexity" evidence="5">
    <location>
        <begin position="83"/>
        <end position="94"/>
    </location>
</feature>
<accession>A0AAX4JTN8</accession>
<feature type="region of interest" description="Disordered" evidence="5">
    <location>
        <begin position="220"/>
        <end position="727"/>
    </location>
</feature>
<proteinExistence type="predicted"/>
<keyword evidence="1 4" id="KW-0479">Metal-binding</keyword>
<feature type="compositionally biased region" description="Pro residues" evidence="5">
    <location>
        <begin position="1"/>
        <end position="11"/>
    </location>
</feature>
<sequence>MSVPLPSPSPISPAGGSASAKAIPRSKPTPISVVGQGSPSSPSFTGGAGGSFRNSRLPSSSLSRSLLNDDNWRDRSPVPPPTATTATLNTPTTAKNPSSTNGGSKGPERTVGGFEKREIKSNSSKTVSGLSAGVKDKKDKPQKSQTQGQGEQNPDDLADDAKGLSHVPCRFFKAGACTAGDSCPFSHAAPDSAKREVCQWFLKGNCKFGHKCALAHVRPGEPMSMDRKNKKAAQLEARERSDSVGASTAPPAPSSGAGTGNASGLGESPRPLGIMRGRKNSTSTGEDQIASPVPIRSALSSSMQSPQGGKLPSSPLREPFGPPSGALPNSPNSAGFAQPRGIQGFASSPSRPSPLSASFGASNSVPGPLSLKASSSNPLGSPLRPAVTTAPGFSSSFSHPSLSLAERANNAQGGSNVPLSASFAGDANLNKPKSIWARSDTPEEPLSPRRRPIPRPTKSNQDSSAVFIDDEEEHGEDFLPSSLSDLLTPQERARRMSRRDSQGPEEAFSNSPGGRYGSALWGGASASQGGERLAQSAGPNLGPNGSGFLQSLWSAEGEDARKSQNGINDNGNGGESAELQENGDGLSFGQQSTNTVGQQPKRQTSLLTQQRSPTASNGSSSITSPLSPNRQINNEPPYLIRNLGEQSSSPSSTKVLQEHLPGQSLPGGLASALSRLHMQNHSNSVTAKAPTNTNDNRIEETDDKKLTGHSSAGDGHDEEEGLFDMDG</sequence>
<feature type="compositionally biased region" description="Basic and acidic residues" evidence="5">
    <location>
        <begin position="491"/>
        <end position="502"/>
    </location>
</feature>
<name>A0AAX4JTN8_9TREE</name>
<evidence type="ECO:0000256" key="2">
    <source>
        <dbReference type="ARBA" id="ARBA00022771"/>
    </source>
</evidence>
<dbReference type="EMBL" id="CP144100">
    <property type="protein sequence ID" value="WWC87935.1"/>
    <property type="molecule type" value="Genomic_DNA"/>
</dbReference>
<feature type="domain" description="C3H1-type" evidence="6">
    <location>
        <begin position="192"/>
        <end position="219"/>
    </location>
</feature>
<feature type="compositionally biased region" description="Low complexity" evidence="5">
    <location>
        <begin position="243"/>
        <end position="256"/>
    </location>
</feature>
<evidence type="ECO:0000256" key="3">
    <source>
        <dbReference type="ARBA" id="ARBA00022833"/>
    </source>
</evidence>
<gene>
    <name evidence="7" type="ORF">L201_002835</name>
</gene>
<dbReference type="GO" id="GO:0061630">
    <property type="term" value="F:ubiquitin protein ligase activity"/>
    <property type="evidence" value="ECO:0007669"/>
    <property type="project" value="InterPro"/>
</dbReference>
<feature type="compositionally biased region" description="Polar residues" evidence="5">
    <location>
        <begin position="644"/>
        <end position="655"/>
    </location>
</feature>
<evidence type="ECO:0000313" key="8">
    <source>
        <dbReference type="Proteomes" id="UP001355207"/>
    </source>
</evidence>
<dbReference type="PANTHER" id="PTHR11224:SF10">
    <property type="entry name" value="IP09428P-RELATED"/>
    <property type="match status" value="1"/>
</dbReference>
<feature type="compositionally biased region" description="Polar residues" evidence="5">
    <location>
        <begin position="409"/>
        <end position="419"/>
    </location>
</feature>
<feature type="compositionally biased region" description="Polar residues" evidence="5">
    <location>
        <begin position="298"/>
        <end position="307"/>
    </location>
</feature>
<dbReference type="SUPFAM" id="SSF90229">
    <property type="entry name" value="CCCH zinc finger"/>
    <property type="match status" value="1"/>
</dbReference>
<dbReference type="Gene3D" id="4.10.1000.10">
    <property type="entry name" value="Zinc finger, CCCH-type"/>
    <property type="match status" value="1"/>
</dbReference>
<feature type="zinc finger region" description="C3H1-type" evidence="4">
    <location>
        <begin position="192"/>
        <end position="219"/>
    </location>
</feature>
<protein>
    <recommendedName>
        <fullName evidence="6">C3H1-type domain-containing protein</fullName>
    </recommendedName>
</protein>
<feature type="compositionally biased region" description="Acidic residues" evidence="5">
    <location>
        <begin position="716"/>
        <end position="727"/>
    </location>
</feature>
<feature type="compositionally biased region" description="Basic and acidic residues" evidence="5">
    <location>
        <begin position="696"/>
        <end position="706"/>
    </location>
</feature>
<keyword evidence="2 4" id="KW-0863">Zinc-finger</keyword>
<evidence type="ECO:0000313" key="7">
    <source>
        <dbReference type="EMBL" id="WWC87935.1"/>
    </source>
</evidence>
<dbReference type="GO" id="GO:0000209">
    <property type="term" value="P:protein polyubiquitination"/>
    <property type="evidence" value="ECO:0007669"/>
    <property type="project" value="InterPro"/>
</dbReference>
<dbReference type="AlphaFoldDB" id="A0AAX4JTN8"/>
<evidence type="ECO:0000256" key="4">
    <source>
        <dbReference type="PROSITE-ProRule" id="PRU00723"/>
    </source>
</evidence>